<dbReference type="PANTHER" id="PTHR46064">
    <property type="entry name" value="QUEUINE TRNA-RIBOSYLTRANSFERASE ACCESSORY SUBUNIT 2"/>
    <property type="match status" value="1"/>
</dbReference>
<name>A0AAN7BSJ0_9PEZI</name>
<keyword evidence="1 5" id="KW-0963">Cytoplasm</keyword>
<evidence type="ECO:0000259" key="7">
    <source>
        <dbReference type="Pfam" id="PF01702"/>
    </source>
</evidence>
<reference evidence="8" key="1">
    <citation type="journal article" date="2023" name="Mol. Phylogenet. Evol.">
        <title>Genome-scale phylogeny and comparative genomics of the fungal order Sordariales.</title>
        <authorList>
            <person name="Hensen N."/>
            <person name="Bonometti L."/>
            <person name="Westerberg I."/>
            <person name="Brannstrom I.O."/>
            <person name="Guillou S."/>
            <person name="Cros-Aarteil S."/>
            <person name="Calhoun S."/>
            <person name="Haridas S."/>
            <person name="Kuo A."/>
            <person name="Mondo S."/>
            <person name="Pangilinan J."/>
            <person name="Riley R."/>
            <person name="LaButti K."/>
            <person name="Andreopoulos B."/>
            <person name="Lipzen A."/>
            <person name="Chen C."/>
            <person name="Yan M."/>
            <person name="Daum C."/>
            <person name="Ng V."/>
            <person name="Clum A."/>
            <person name="Steindorff A."/>
            <person name="Ohm R.A."/>
            <person name="Martin F."/>
            <person name="Silar P."/>
            <person name="Natvig D.O."/>
            <person name="Lalanne C."/>
            <person name="Gautier V."/>
            <person name="Ament-Velasquez S.L."/>
            <person name="Kruys A."/>
            <person name="Hutchinson M.I."/>
            <person name="Powell A.J."/>
            <person name="Barry K."/>
            <person name="Miller A.N."/>
            <person name="Grigoriev I.V."/>
            <person name="Debuchy R."/>
            <person name="Gladieux P."/>
            <person name="Hiltunen Thoren M."/>
            <person name="Johannesson H."/>
        </authorList>
    </citation>
    <scope>NUCLEOTIDE SEQUENCE</scope>
    <source>
        <strain evidence="8">CBS 990.96</strain>
    </source>
</reference>
<evidence type="ECO:0000256" key="2">
    <source>
        <dbReference type="ARBA" id="ARBA00022694"/>
    </source>
</evidence>
<evidence type="ECO:0000256" key="6">
    <source>
        <dbReference type="SAM" id="MobiDB-lite"/>
    </source>
</evidence>
<protein>
    <recommendedName>
        <fullName evidence="5">Queuine tRNA-ribosyltransferase accessory subunit 2</fullName>
    </recommendedName>
    <alternativeName>
        <fullName evidence="5">Queuine tRNA-ribosyltransferase domain-containing protein 1</fullName>
    </alternativeName>
</protein>
<feature type="region of interest" description="Disordered" evidence="6">
    <location>
        <begin position="411"/>
        <end position="478"/>
    </location>
</feature>
<evidence type="ECO:0000313" key="9">
    <source>
        <dbReference type="Proteomes" id="UP001301958"/>
    </source>
</evidence>
<feature type="binding site" evidence="5">
    <location>
        <position position="373"/>
    </location>
    <ligand>
        <name>Zn(2+)</name>
        <dbReference type="ChEBI" id="CHEBI:29105"/>
    </ligand>
</feature>
<feature type="binding site" evidence="5">
    <location>
        <position position="342"/>
    </location>
    <ligand>
        <name>Zn(2+)</name>
        <dbReference type="ChEBI" id="CHEBI:29105"/>
    </ligand>
</feature>
<dbReference type="InterPro" id="IPR036511">
    <property type="entry name" value="TGT-like_sf"/>
</dbReference>
<dbReference type="Pfam" id="PF01702">
    <property type="entry name" value="TGT"/>
    <property type="match status" value="1"/>
</dbReference>
<dbReference type="Proteomes" id="UP001301958">
    <property type="component" value="Unassembled WGS sequence"/>
</dbReference>
<evidence type="ECO:0000256" key="5">
    <source>
        <dbReference type="HAMAP-Rule" id="MF_03043"/>
    </source>
</evidence>
<dbReference type="InterPro" id="IPR050852">
    <property type="entry name" value="Queuine_tRNA-ribosyltrfase"/>
</dbReference>
<keyword evidence="4 5" id="KW-0862">Zinc</keyword>
<gene>
    <name evidence="8" type="ORF">QBC38DRAFT_475753</name>
</gene>
<comment type="similarity">
    <text evidence="5">Belongs to the queuine tRNA-ribosyltransferase family. QTRT2 subfamily.</text>
</comment>
<feature type="binding site" evidence="5">
    <location>
        <position position="347"/>
    </location>
    <ligand>
        <name>Zn(2+)</name>
        <dbReference type="ChEBI" id="CHEBI:29105"/>
    </ligand>
</feature>
<keyword evidence="9" id="KW-1185">Reference proteome</keyword>
<dbReference type="GO" id="GO:0046872">
    <property type="term" value="F:metal ion binding"/>
    <property type="evidence" value="ECO:0007669"/>
    <property type="project" value="UniProtKB-KW"/>
</dbReference>
<evidence type="ECO:0000256" key="1">
    <source>
        <dbReference type="ARBA" id="ARBA00022490"/>
    </source>
</evidence>
<dbReference type="GO" id="GO:0005737">
    <property type="term" value="C:cytoplasm"/>
    <property type="evidence" value="ECO:0007669"/>
    <property type="project" value="UniProtKB-SubCell"/>
</dbReference>
<sequence length="478" mass="52407">MTVDVDIEEPGSSTAMRFEVLKTALKDAAAAARPGRLSFPTRRPIETPNFMGVTSRGCLPHLTPDNVTKYIQASGAYMSLEDFIEKPQQHSSRVPPIYSTPTSSKHPTPLHSFTGMPSFITTILGARRIPAVPSPMGNTNKSISVFTNTGFQPLTTSDYLSAVNTLKPDITIPLSDLTNSNITPNSKRALRMAERTEDWIVDWFNSSSSSSTATFAPVLPISYPMQWEYLTRLSEDYVDNSQLSGLAIYDPSLLPDLPSPLLSLPRLSLSPPTTPHQILSHISLGIDLFTLPFINTISDAGIALNFTFPAPLPSSPSRLLPLGTDISNPSFSKSVTPLSENCKCYSCTTHSKAYVQHLLAAREMLGWTLLQIHNHHVLSEFFSGVRHLLQNGPDEDFEKARNDFLRAYEPDFPAGHAEKPRARGYQYKSVGGGEPKKNKPAWGKLGPDADGNVEGVETPVVPEGKEVEEKGFAEEVKE</sequence>
<comment type="subunit">
    <text evidence="5">Heterodimer of a catalytic subunit and an accessory subunit.</text>
</comment>
<comment type="caution">
    <text evidence="8">The sequence shown here is derived from an EMBL/GenBank/DDBJ whole genome shotgun (WGS) entry which is preliminary data.</text>
</comment>
<dbReference type="InterPro" id="IPR002616">
    <property type="entry name" value="tRNA_ribo_trans-like"/>
</dbReference>
<dbReference type="EMBL" id="MU865321">
    <property type="protein sequence ID" value="KAK4228278.1"/>
    <property type="molecule type" value="Genomic_DNA"/>
</dbReference>
<dbReference type="NCBIfam" id="TIGR00449">
    <property type="entry name" value="tgt_general"/>
    <property type="match status" value="1"/>
</dbReference>
<feature type="compositionally biased region" description="Basic and acidic residues" evidence="6">
    <location>
        <begin position="463"/>
        <end position="478"/>
    </location>
</feature>
<evidence type="ECO:0000256" key="3">
    <source>
        <dbReference type="ARBA" id="ARBA00022723"/>
    </source>
</evidence>
<dbReference type="GO" id="GO:0008479">
    <property type="term" value="F:tRNA-guanosine(34) queuine transglycosylase activity"/>
    <property type="evidence" value="ECO:0007669"/>
    <property type="project" value="UniProtKB-UniRule"/>
</dbReference>
<dbReference type="SUPFAM" id="SSF51713">
    <property type="entry name" value="tRNA-guanine transglycosylase"/>
    <property type="match status" value="1"/>
</dbReference>
<comment type="function">
    <text evidence="5">Non-catalytic subunit of the queuine tRNA-ribosyltransferase (TGT) that catalyzes the base-exchange of a guanine (G) residue with queuine (Q) at position 34 (anticodon wobble position) in tRNAs with GU(N) anticodons (tRNA-Asp, -Asn, -His and -Tyr), resulting in the hypermodified nucleoside queuosine (7-(((4,5-cis-dihydroxy-2-cyclopenten-1-yl)amino)methyl)-7-deazaguanosine).</text>
</comment>
<organism evidence="8 9">
    <name type="scientific">Podospora fimiseda</name>
    <dbReference type="NCBI Taxonomy" id="252190"/>
    <lineage>
        <taxon>Eukaryota</taxon>
        <taxon>Fungi</taxon>
        <taxon>Dikarya</taxon>
        <taxon>Ascomycota</taxon>
        <taxon>Pezizomycotina</taxon>
        <taxon>Sordariomycetes</taxon>
        <taxon>Sordariomycetidae</taxon>
        <taxon>Sordariales</taxon>
        <taxon>Podosporaceae</taxon>
        <taxon>Podospora</taxon>
    </lineage>
</organism>
<evidence type="ECO:0000313" key="8">
    <source>
        <dbReference type="EMBL" id="KAK4228278.1"/>
    </source>
</evidence>
<keyword evidence="2 5" id="KW-0819">tRNA processing</keyword>
<feature type="compositionally biased region" description="Low complexity" evidence="6">
    <location>
        <begin position="453"/>
        <end position="462"/>
    </location>
</feature>
<evidence type="ECO:0000256" key="4">
    <source>
        <dbReference type="ARBA" id="ARBA00022833"/>
    </source>
</evidence>
<keyword evidence="3 5" id="KW-0479">Metal-binding</keyword>
<proteinExistence type="inferred from homology"/>
<dbReference type="InterPro" id="IPR028592">
    <property type="entry name" value="QTRTD1"/>
</dbReference>
<dbReference type="AlphaFoldDB" id="A0AAN7BSJ0"/>
<feature type="domain" description="tRNA-guanine(15) transglycosylase-like" evidence="7">
    <location>
        <begin position="31"/>
        <end position="409"/>
    </location>
</feature>
<comment type="cofactor">
    <cofactor evidence="5">
        <name>Zn(2+)</name>
        <dbReference type="ChEBI" id="CHEBI:29105"/>
    </cofactor>
    <text evidence="5">Binds 1 zinc ion per subunit.</text>
</comment>
<dbReference type="HAMAP" id="MF_03043">
    <property type="entry name" value="QTRT2"/>
    <property type="match status" value="1"/>
</dbReference>
<dbReference type="Gene3D" id="3.20.20.105">
    <property type="entry name" value="Queuine tRNA-ribosyltransferase-like"/>
    <property type="match status" value="1"/>
</dbReference>
<accession>A0AAN7BSJ0</accession>
<feature type="binding site" evidence="5">
    <location>
        <position position="344"/>
    </location>
    <ligand>
        <name>Zn(2+)</name>
        <dbReference type="ChEBI" id="CHEBI:29105"/>
    </ligand>
</feature>
<comment type="subcellular location">
    <subcellularLocation>
        <location evidence="5">Cytoplasm</location>
    </subcellularLocation>
</comment>
<dbReference type="PANTHER" id="PTHR46064:SF1">
    <property type="entry name" value="QUEUINE TRNA-RIBOSYLTRANSFERASE ACCESSORY SUBUNIT 2"/>
    <property type="match status" value="1"/>
</dbReference>
<reference evidence="8" key="2">
    <citation type="submission" date="2023-05" db="EMBL/GenBank/DDBJ databases">
        <authorList>
            <consortium name="Lawrence Berkeley National Laboratory"/>
            <person name="Steindorff A."/>
            <person name="Hensen N."/>
            <person name="Bonometti L."/>
            <person name="Westerberg I."/>
            <person name="Brannstrom I.O."/>
            <person name="Guillou S."/>
            <person name="Cros-Aarteil S."/>
            <person name="Calhoun S."/>
            <person name="Haridas S."/>
            <person name="Kuo A."/>
            <person name="Mondo S."/>
            <person name="Pangilinan J."/>
            <person name="Riley R."/>
            <person name="Labutti K."/>
            <person name="Andreopoulos B."/>
            <person name="Lipzen A."/>
            <person name="Chen C."/>
            <person name="Yanf M."/>
            <person name="Daum C."/>
            <person name="Ng V."/>
            <person name="Clum A."/>
            <person name="Ohm R."/>
            <person name="Martin F."/>
            <person name="Silar P."/>
            <person name="Natvig D."/>
            <person name="Lalanne C."/>
            <person name="Gautier V."/>
            <person name="Ament-Velasquez S.L."/>
            <person name="Kruys A."/>
            <person name="Hutchinson M.I."/>
            <person name="Powell A.J."/>
            <person name="Barry K."/>
            <person name="Miller A.N."/>
            <person name="Grigoriev I.V."/>
            <person name="Debuchy R."/>
            <person name="Gladieux P."/>
            <person name="Thoren M.H."/>
            <person name="Johannesson H."/>
        </authorList>
    </citation>
    <scope>NUCLEOTIDE SEQUENCE</scope>
    <source>
        <strain evidence="8">CBS 990.96</strain>
    </source>
</reference>
<dbReference type="GO" id="GO:0006400">
    <property type="term" value="P:tRNA modification"/>
    <property type="evidence" value="ECO:0007669"/>
    <property type="project" value="InterPro"/>
</dbReference>